<dbReference type="Gene3D" id="3.40.50.300">
    <property type="entry name" value="P-loop containing nucleotide triphosphate hydrolases"/>
    <property type="match status" value="1"/>
</dbReference>
<dbReference type="InterPro" id="IPR027417">
    <property type="entry name" value="P-loop_NTPase"/>
</dbReference>
<dbReference type="AlphaFoldDB" id="A0A0W0ZDW9"/>
<dbReference type="GO" id="GO:0005525">
    <property type="term" value="F:GTP binding"/>
    <property type="evidence" value="ECO:0007669"/>
    <property type="project" value="InterPro"/>
</dbReference>
<feature type="coiled-coil region" evidence="1">
    <location>
        <begin position="166"/>
        <end position="231"/>
    </location>
</feature>
<gene>
    <name evidence="2" type="ORF">Lste_3426</name>
</gene>
<name>A0A0W0ZDW9_9GAMM</name>
<protein>
    <submittedName>
        <fullName evidence="2">Uncharacterized protein</fullName>
    </submittedName>
</protein>
<accession>A0A0W0ZDW9</accession>
<evidence type="ECO:0000256" key="1">
    <source>
        <dbReference type="SAM" id="Coils"/>
    </source>
</evidence>
<proteinExistence type="predicted"/>
<dbReference type="OrthoDB" id="5653519at2"/>
<dbReference type="PATRIC" id="fig|947033.5.peg.3643"/>
<evidence type="ECO:0000313" key="2">
    <source>
        <dbReference type="EMBL" id="KTD67220.1"/>
    </source>
</evidence>
<dbReference type="EMBL" id="LNYY01000021">
    <property type="protein sequence ID" value="KTD67220.1"/>
    <property type="molecule type" value="Genomic_DNA"/>
</dbReference>
<sequence>MPRQNIEKSNNRPIKISLLGSSGSGKTQLCTVLAGKKYHPDSFPSMGMEVSKFQSGLDFEMCTLPGEKRYQFMGFIQNMIPSTVKGSDTNIICIDPSVRDSYKEAWYYAKEIRKTDTKAPIIIALTQLDKELPWQVSDAEIQWLKQYHGITGDTIGISATQGEKGIKELRTLALALQKKLRGEKAEFETTLTLKDVLANIEDFYQLAQAGLNELKQQNNKYLKRQHKLYAKLPPQLQEPFDAVKELIAQLQRTKDLAIQLSQVSETTKKNTLLTEYQLAVGYFVENVNKNVLKVNPPQNIMNVILRLLRAPFIGFRMYNDAELKELHRFDQQAHLKEELQNMRANEDHELFTFVANS</sequence>
<evidence type="ECO:0000313" key="3">
    <source>
        <dbReference type="Proteomes" id="UP000054926"/>
    </source>
</evidence>
<dbReference type="RefSeq" id="WP_058512224.1">
    <property type="nucleotide sequence ID" value="NZ_DAIOMV010000016.1"/>
</dbReference>
<dbReference type="Proteomes" id="UP000054926">
    <property type="component" value="Unassembled WGS sequence"/>
</dbReference>
<dbReference type="InterPro" id="IPR001806">
    <property type="entry name" value="Small_GTPase"/>
</dbReference>
<organism evidence="2 3">
    <name type="scientific">Legionella steelei</name>
    <dbReference type="NCBI Taxonomy" id="947033"/>
    <lineage>
        <taxon>Bacteria</taxon>
        <taxon>Pseudomonadati</taxon>
        <taxon>Pseudomonadota</taxon>
        <taxon>Gammaproteobacteria</taxon>
        <taxon>Legionellales</taxon>
        <taxon>Legionellaceae</taxon>
        <taxon>Legionella</taxon>
    </lineage>
</organism>
<reference evidence="2 3" key="1">
    <citation type="submission" date="2015-11" db="EMBL/GenBank/DDBJ databases">
        <title>Genomic analysis of 38 Legionella species identifies large and diverse effector repertoires.</title>
        <authorList>
            <person name="Burstein D."/>
            <person name="Amaro F."/>
            <person name="Zusman T."/>
            <person name="Lifshitz Z."/>
            <person name="Cohen O."/>
            <person name="Gilbert J.A."/>
            <person name="Pupko T."/>
            <person name="Shuman H.A."/>
            <person name="Segal G."/>
        </authorList>
    </citation>
    <scope>NUCLEOTIDE SEQUENCE [LARGE SCALE GENOMIC DNA]</scope>
    <source>
        <strain evidence="2 3">IMVS3376</strain>
    </source>
</reference>
<keyword evidence="3" id="KW-1185">Reference proteome</keyword>
<dbReference type="GO" id="GO:0003924">
    <property type="term" value="F:GTPase activity"/>
    <property type="evidence" value="ECO:0007669"/>
    <property type="project" value="InterPro"/>
</dbReference>
<keyword evidence="1" id="KW-0175">Coiled coil</keyword>
<dbReference type="SUPFAM" id="SSF52540">
    <property type="entry name" value="P-loop containing nucleoside triphosphate hydrolases"/>
    <property type="match status" value="1"/>
</dbReference>
<comment type="caution">
    <text evidence="2">The sequence shown here is derived from an EMBL/GenBank/DDBJ whole genome shotgun (WGS) entry which is preliminary data.</text>
</comment>
<dbReference type="STRING" id="947033.Lste_3426"/>
<dbReference type="Pfam" id="PF00071">
    <property type="entry name" value="Ras"/>
    <property type="match status" value="1"/>
</dbReference>